<name>A0A927BF68_9BACT</name>
<comment type="caution">
    <text evidence="1">The sequence shown here is derived from an EMBL/GenBank/DDBJ whole genome shotgun (WGS) entry which is preliminary data.</text>
</comment>
<gene>
    <name evidence="1" type="ORF">IC235_13160</name>
</gene>
<accession>A0A927BF68</accession>
<protein>
    <submittedName>
        <fullName evidence="1">Uncharacterized protein</fullName>
    </submittedName>
</protein>
<dbReference type="EMBL" id="JACXAD010000014">
    <property type="protein sequence ID" value="MBD2768838.1"/>
    <property type="molecule type" value="Genomic_DNA"/>
</dbReference>
<keyword evidence="2" id="KW-1185">Reference proteome</keyword>
<evidence type="ECO:0000313" key="1">
    <source>
        <dbReference type="EMBL" id="MBD2768838.1"/>
    </source>
</evidence>
<evidence type="ECO:0000313" key="2">
    <source>
        <dbReference type="Proteomes" id="UP000612233"/>
    </source>
</evidence>
<dbReference type="AlphaFoldDB" id="A0A927BF68"/>
<dbReference type="RefSeq" id="WP_191005653.1">
    <property type="nucleotide sequence ID" value="NZ_JACXAD010000014.1"/>
</dbReference>
<organism evidence="1 2">
    <name type="scientific">Hymenobacter montanus</name>
    <dbReference type="NCBI Taxonomy" id="2771359"/>
    <lineage>
        <taxon>Bacteria</taxon>
        <taxon>Pseudomonadati</taxon>
        <taxon>Bacteroidota</taxon>
        <taxon>Cytophagia</taxon>
        <taxon>Cytophagales</taxon>
        <taxon>Hymenobacteraceae</taxon>
        <taxon>Hymenobacter</taxon>
    </lineage>
</organism>
<dbReference type="Proteomes" id="UP000612233">
    <property type="component" value="Unassembled WGS sequence"/>
</dbReference>
<proteinExistence type="predicted"/>
<sequence length="141" mass="16260">MYAPIELTSRTIFFRPDLRVMVVRWHTHVPLEAVQADYGRMLAAAEQFGFSDWLLDVRRRDQASAELSAWVSSTFYPVAVERLAPRRLRIAVLSSPALADTYRSDPDQRRYVAYVVDDARPFDLQLFADEGQAMHWLSPLT</sequence>
<reference evidence="1" key="1">
    <citation type="submission" date="2020-09" db="EMBL/GenBank/DDBJ databases">
        <authorList>
            <person name="Kim M.K."/>
        </authorList>
    </citation>
    <scope>NUCLEOTIDE SEQUENCE</scope>
    <source>
        <strain evidence="1">BT664</strain>
    </source>
</reference>